<evidence type="ECO:0000256" key="1">
    <source>
        <dbReference type="SAM" id="MobiDB-lite"/>
    </source>
</evidence>
<comment type="caution">
    <text evidence="2">The sequence shown here is derived from an EMBL/GenBank/DDBJ whole genome shotgun (WGS) entry which is preliminary data.</text>
</comment>
<evidence type="ECO:0000313" key="3">
    <source>
        <dbReference type="Proteomes" id="UP000700596"/>
    </source>
</evidence>
<proteinExistence type="predicted"/>
<accession>A0A9P9ITY0</accession>
<keyword evidence="3" id="KW-1185">Reference proteome</keyword>
<protein>
    <submittedName>
        <fullName evidence="2">Uncharacterized protein</fullName>
    </submittedName>
</protein>
<dbReference type="AlphaFoldDB" id="A0A9P9ITY0"/>
<organism evidence="2 3">
    <name type="scientific">Dendryphion nanum</name>
    <dbReference type="NCBI Taxonomy" id="256645"/>
    <lineage>
        <taxon>Eukaryota</taxon>
        <taxon>Fungi</taxon>
        <taxon>Dikarya</taxon>
        <taxon>Ascomycota</taxon>
        <taxon>Pezizomycotina</taxon>
        <taxon>Dothideomycetes</taxon>
        <taxon>Pleosporomycetidae</taxon>
        <taxon>Pleosporales</taxon>
        <taxon>Torulaceae</taxon>
        <taxon>Dendryphion</taxon>
    </lineage>
</organism>
<evidence type="ECO:0000313" key="2">
    <source>
        <dbReference type="EMBL" id="KAH7135303.1"/>
    </source>
</evidence>
<feature type="compositionally biased region" description="Polar residues" evidence="1">
    <location>
        <begin position="15"/>
        <end position="27"/>
    </location>
</feature>
<dbReference type="EMBL" id="JAGMWT010000002">
    <property type="protein sequence ID" value="KAH7135303.1"/>
    <property type="molecule type" value="Genomic_DNA"/>
</dbReference>
<feature type="region of interest" description="Disordered" evidence="1">
    <location>
        <begin position="1"/>
        <end position="55"/>
    </location>
</feature>
<dbReference type="OrthoDB" id="3800409at2759"/>
<gene>
    <name evidence="2" type="ORF">B0J11DRAFT_575898</name>
</gene>
<dbReference type="Proteomes" id="UP000700596">
    <property type="component" value="Unassembled WGS sequence"/>
</dbReference>
<name>A0A9P9ITY0_9PLEO</name>
<reference evidence="2" key="1">
    <citation type="journal article" date="2021" name="Nat. Commun.">
        <title>Genetic determinants of endophytism in the Arabidopsis root mycobiome.</title>
        <authorList>
            <person name="Mesny F."/>
            <person name="Miyauchi S."/>
            <person name="Thiergart T."/>
            <person name="Pickel B."/>
            <person name="Atanasova L."/>
            <person name="Karlsson M."/>
            <person name="Huettel B."/>
            <person name="Barry K.W."/>
            <person name="Haridas S."/>
            <person name="Chen C."/>
            <person name="Bauer D."/>
            <person name="Andreopoulos W."/>
            <person name="Pangilinan J."/>
            <person name="LaButti K."/>
            <person name="Riley R."/>
            <person name="Lipzen A."/>
            <person name="Clum A."/>
            <person name="Drula E."/>
            <person name="Henrissat B."/>
            <person name="Kohler A."/>
            <person name="Grigoriev I.V."/>
            <person name="Martin F.M."/>
            <person name="Hacquard S."/>
        </authorList>
    </citation>
    <scope>NUCLEOTIDE SEQUENCE</scope>
    <source>
        <strain evidence="2">MPI-CAGE-CH-0243</strain>
    </source>
</reference>
<sequence length="232" mass="25409">MPRPNRYHPYPRPQGPTSSSLASTHVPVSSPRYPEGPSFRLSKPLPSIEEQPHSIPQPQPVYQAAYHSIFPGYIRAVTTDGTPLITRSIMRGPDGLFHIQMEAVRFPSECRPNPASNSITTSSMLRQHYANFDPRLVGSPNLSADVAMLGLGTPVFKHSCASSDNGSDIGDKKGLGMLRDDDCAVVTDGEDDIDAEGEIDIGVGGGYEFGIKVELEHRMDMLNMMRKRELGM</sequence>